<dbReference type="CDD" id="cd14744">
    <property type="entry name" value="PAAR_CT_2"/>
    <property type="match status" value="1"/>
</dbReference>
<dbReference type="EMBL" id="NTME01000005">
    <property type="protein sequence ID" value="PBJ96174.1"/>
    <property type="molecule type" value="Genomic_DNA"/>
</dbReference>
<evidence type="ECO:0000256" key="1">
    <source>
        <dbReference type="SAM" id="MobiDB-lite"/>
    </source>
</evidence>
<dbReference type="RefSeq" id="WP_082041814.1">
    <property type="nucleotide sequence ID" value="NZ_CP010359.1"/>
</dbReference>
<comment type="caution">
    <text evidence="2">The sequence shown here is derived from an EMBL/GenBank/DDBJ whole genome shotgun (WGS) entry which is preliminary data.</text>
</comment>
<dbReference type="Proteomes" id="UP000218102">
    <property type="component" value="Unassembled WGS sequence"/>
</dbReference>
<organism evidence="2 3">
    <name type="scientific">Pseudomonas plecoglossicida</name>
    <dbReference type="NCBI Taxonomy" id="70775"/>
    <lineage>
        <taxon>Bacteria</taxon>
        <taxon>Pseudomonadati</taxon>
        <taxon>Pseudomonadota</taxon>
        <taxon>Gammaproteobacteria</taxon>
        <taxon>Pseudomonadales</taxon>
        <taxon>Pseudomonadaceae</taxon>
        <taxon>Pseudomonas</taxon>
    </lineage>
</organism>
<evidence type="ECO:0000313" key="2">
    <source>
        <dbReference type="EMBL" id="PBJ96174.1"/>
    </source>
</evidence>
<dbReference type="Pfam" id="PF05488">
    <property type="entry name" value="PAAR_motif"/>
    <property type="match status" value="1"/>
</dbReference>
<feature type="compositionally biased region" description="Polar residues" evidence="1">
    <location>
        <begin position="115"/>
        <end position="127"/>
    </location>
</feature>
<name>A0A0B5JVM9_PSEDL</name>
<evidence type="ECO:0000313" key="3">
    <source>
        <dbReference type="Proteomes" id="UP000218102"/>
    </source>
</evidence>
<proteinExistence type="predicted"/>
<accession>A0A0B5JVM9</accession>
<protein>
    <submittedName>
        <fullName evidence="2">Uncharacterized protein</fullName>
    </submittedName>
</protein>
<sequence>MSMRMNIFGRYQGLDGDETTTGAICIASQARGRVHGRDWLLQGDPTTPCPLCGQAGTIVEGEVRWRQDGIPTALDGALVQCGCPQGSNRLVASGYAPPASRGAPASEPVREAPAQAQTGNPIRSTYQPEVVQPSPTPQGMEPGFYIVPRCMSYQEVLAELGAPQANLPRSILERLNPTYQQGFKAGEIFVIGDGLRRPVCTREELSAMSAAKQAREALAELTPEEAEFMMRHQAEIAALLSDVSLAMGVSEAMVAKSLDELSTILKKIEELHKVQFVKHGHLRHPEFFAERQKLFTQLSANLNATLLKKHLNLGNYESLRRDLGISSRSLVHHWSKAGGPTHIPGYSTHLDKLAKLAKYLKAGGRIGIAIGGGGSALKISEVCKEGNTNACKKVSVSEAGNFSGGLAGGWLAGKIASRISAKVCWRVGPYAVACGIVITGGGALAGSIGGMEAGEEFGELVFEVFGDD</sequence>
<gene>
    <name evidence="2" type="ORF">CMV24_05420</name>
</gene>
<dbReference type="InterPro" id="IPR008727">
    <property type="entry name" value="PAAR_motif"/>
</dbReference>
<feature type="region of interest" description="Disordered" evidence="1">
    <location>
        <begin position="95"/>
        <end position="136"/>
    </location>
</feature>
<dbReference type="AlphaFoldDB" id="A0A0B5JVM9"/>
<reference evidence="2 3" key="1">
    <citation type="submission" date="2017-09" db="EMBL/GenBank/DDBJ databases">
        <authorList>
            <person name="Ehlers B."/>
            <person name="Leendertz F.H."/>
        </authorList>
    </citation>
    <scope>NUCLEOTIDE SEQUENCE [LARGE SCALE GENOMIC DNA]</scope>
    <source>
        <strain evidence="2 3">DJ-1</strain>
    </source>
</reference>
<dbReference type="KEGG" id="ppj:RK21_00570"/>